<organism evidence="1 2">
    <name type="scientific">Blyttiomyces helicus</name>
    <dbReference type="NCBI Taxonomy" id="388810"/>
    <lineage>
        <taxon>Eukaryota</taxon>
        <taxon>Fungi</taxon>
        <taxon>Fungi incertae sedis</taxon>
        <taxon>Chytridiomycota</taxon>
        <taxon>Chytridiomycota incertae sedis</taxon>
        <taxon>Chytridiomycetes</taxon>
        <taxon>Chytridiomycetes incertae sedis</taxon>
        <taxon>Blyttiomyces</taxon>
    </lineage>
</organism>
<dbReference type="Proteomes" id="UP000269721">
    <property type="component" value="Unassembled WGS sequence"/>
</dbReference>
<dbReference type="OrthoDB" id="421226at2759"/>
<gene>
    <name evidence="1" type="ORF">BDK51DRAFT_48524</name>
</gene>
<dbReference type="EMBL" id="KZ998405">
    <property type="protein sequence ID" value="RKO86184.1"/>
    <property type="molecule type" value="Genomic_DNA"/>
</dbReference>
<sequence length="268" mass="29280">MSSCPLAAALYKASVVQPSVRSSWRKRTTSRDAELDDQQAASKRRAVDHLRVILGAGVTDREGAEEEPVDKTILAVLENHIPLTSLRLEGYELPLSSAALQRFLRARGSNLLALDLGWNHHVDLELVASLPTSCPRLESLFLSGCTEIVREETIEEQQKPAQRVLALPSTLAKLDGDARVLGVRGPEDNRVPRLRRAGTVLRKRPAWKTALPGQQGIKHPQGRSGHTSVCGVDPVPRILSHTLLVFTVCLSLSVHTPGFLAFPNCPPL</sequence>
<name>A0A4P9W237_9FUNG</name>
<dbReference type="InterPro" id="IPR032675">
    <property type="entry name" value="LRR_dom_sf"/>
</dbReference>
<evidence type="ECO:0000313" key="1">
    <source>
        <dbReference type="EMBL" id="RKO86184.1"/>
    </source>
</evidence>
<dbReference type="AlphaFoldDB" id="A0A4P9W237"/>
<evidence type="ECO:0000313" key="2">
    <source>
        <dbReference type="Proteomes" id="UP000269721"/>
    </source>
</evidence>
<reference evidence="2" key="1">
    <citation type="journal article" date="2018" name="Nat. Microbiol.">
        <title>Leveraging single-cell genomics to expand the fungal tree of life.</title>
        <authorList>
            <person name="Ahrendt S.R."/>
            <person name="Quandt C.A."/>
            <person name="Ciobanu D."/>
            <person name="Clum A."/>
            <person name="Salamov A."/>
            <person name="Andreopoulos B."/>
            <person name="Cheng J.F."/>
            <person name="Woyke T."/>
            <person name="Pelin A."/>
            <person name="Henrissat B."/>
            <person name="Reynolds N.K."/>
            <person name="Benny G.L."/>
            <person name="Smith M.E."/>
            <person name="James T.Y."/>
            <person name="Grigoriev I.V."/>
        </authorList>
    </citation>
    <scope>NUCLEOTIDE SEQUENCE [LARGE SCALE GENOMIC DNA]</scope>
</reference>
<accession>A0A4P9W237</accession>
<protein>
    <submittedName>
        <fullName evidence="1">Uncharacterized protein</fullName>
    </submittedName>
</protein>
<dbReference type="SUPFAM" id="SSF52047">
    <property type="entry name" value="RNI-like"/>
    <property type="match status" value="1"/>
</dbReference>
<dbReference type="Gene3D" id="3.80.10.10">
    <property type="entry name" value="Ribonuclease Inhibitor"/>
    <property type="match status" value="1"/>
</dbReference>
<keyword evidence="2" id="KW-1185">Reference proteome</keyword>
<proteinExistence type="predicted"/>